<reference evidence="1 2" key="1">
    <citation type="submission" date="2017-07" db="EMBL/GenBank/DDBJ databases">
        <title>Draft whole genome sequences of clinical Proprionibacteriaceae strains.</title>
        <authorList>
            <person name="Bernier A.-M."/>
            <person name="Bernard K."/>
            <person name="Domingo M.-C."/>
        </authorList>
    </citation>
    <scope>NUCLEOTIDE SEQUENCE [LARGE SCALE GENOMIC DNA]</scope>
    <source>
        <strain evidence="1 2">NML 030167</strain>
    </source>
</reference>
<evidence type="ECO:0000313" key="1">
    <source>
        <dbReference type="EMBL" id="OYO16291.1"/>
    </source>
</evidence>
<dbReference type="AlphaFoldDB" id="A0A255GL41"/>
<accession>A0A255GL41</accession>
<organism evidence="1 2">
    <name type="scientific">Enemella evansiae</name>
    <dbReference type="NCBI Taxonomy" id="2016499"/>
    <lineage>
        <taxon>Bacteria</taxon>
        <taxon>Bacillati</taxon>
        <taxon>Actinomycetota</taxon>
        <taxon>Actinomycetes</taxon>
        <taxon>Propionibacteriales</taxon>
        <taxon>Propionibacteriaceae</taxon>
        <taxon>Enemella</taxon>
    </lineage>
</organism>
<proteinExistence type="predicted"/>
<gene>
    <name evidence="1" type="ORF">CGZ94_04950</name>
</gene>
<evidence type="ECO:0000313" key="2">
    <source>
        <dbReference type="Proteomes" id="UP000215896"/>
    </source>
</evidence>
<dbReference type="Proteomes" id="UP000215896">
    <property type="component" value="Unassembled WGS sequence"/>
</dbReference>
<dbReference type="EMBL" id="NMVO01000004">
    <property type="protein sequence ID" value="OYO16291.1"/>
    <property type="molecule type" value="Genomic_DNA"/>
</dbReference>
<comment type="caution">
    <text evidence="1">The sequence shown here is derived from an EMBL/GenBank/DDBJ whole genome shotgun (WGS) entry which is preliminary data.</text>
</comment>
<protein>
    <submittedName>
        <fullName evidence="1">Uncharacterized protein</fullName>
    </submittedName>
</protein>
<sequence length="448" mass="51433">MDVRQWWNNDAAANRDLTGSVDMLRDGALAVVEEIPIEWGSPSALAHDEPQTMTVILRSHVPPDQAVYPWGDTRGLWGALLTVGGRLANGTWCEWKGWVQEIEVEKRRKHLADDTSVYPWRWVLKCVDAIGRAAGLKTGYVRRDWEHPRTRLQALSNSVGHAVPIDYQDVPSAGGYAELAVRARDEWNANYLELIQRTALAGESFVRSGSDWLNCYREPGSEVDFRTRPITMRYSDGTPIALSPDWLREAPRAINRQSRFNKATYSFFELETRYENTENPSIQLVKFDWQDRSRSWDSDTQDWTSSELSLTSDAYQQAATLRLDWICYRATRTATALWQLPEVDVLHARTPADVLARLIRVPERSKAVVDLVPPAPAIERTQRVIGGTLVLTPDPKRQKLTLRLAPMSTIFDTQVWWRLLAERQWDLRWRDTGTVRWSHLSNLREIDL</sequence>
<name>A0A255GL41_9ACTN</name>
<keyword evidence="2" id="KW-1185">Reference proteome</keyword>